<protein>
    <recommendedName>
        <fullName evidence="5">Ada DNA repair metal-binding domain-containing protein</fullName>
    </recommendedName>
</protein>
<evidence type="ECO:0000256" key="2">
    <source>
        <dbReference type="SAM" id="SignalP"/>
    </source>
</evidence>
<accession>A0ABW7NCL4</accession>
<proteinExistence type="predicted"/>
<evidence type="ECO:0000256" key="1">
    <source>
        <dbReference type="SAM" id="MobiDB-lite"/>
    </source>
</evidence>
<dbReference type="EMBL" id="JBIPKE010000019">
    <property type="protein sequence ID" value="MFH6985275.1"/>
    <property type="molecule type" value="Genomic_DNA"/>
</dbReference>
<dbReference type="InterPro" id="IPR035451">
    <property type="entry name" value="Ada-like_dom_sf"/>
</dbReference>
<feature type="chain" id="PRO_5045891698" description="Ada DNA repair metal-binding domain-containing protein" evidence="2">
    <location>
        <begin position="28"/>
        <end position="132"/>
    </location>
</feature>
<feature type="signal peptide" evidence="2">
    <location>
        <begin position="1"/>
        <end position="27"/>
    </location>
</feature>
<name>A0ABW7NCL4_9BACT</name>
<dbReference type="PROSITE" id="PS51257">
    <property type="entry name" value="PROKAR_LIPOPROTEIN"/>
    <property type="match status" value="1"/>
</dbReference>
<evidence type="ECO:0008006" key="5">
    <source>
        <dbReference type="Google" id="ProtNLM"/>
    </source>
</evidence>
<dbReference type="Proteomes" id="UP001610063">
    <property type="component" value="Unassembled WGS sequence"/>
</dbReference>
<keyword evidence="4" id="KW-1185">Reference proteome</keyword>
<evidence type="ECO:0000313" key="4">
    <source>
        <dbReference type="Proteomes" id="UP001610063"/>
    </source>
</evidence>
<feature type="compositionally biased region" description="Polar residues" evidence="1">
    <location>
        <begin position="76"/>
        <end position="107"/>
    </location>
</feature>
<keyword evidence="2" id="KW-0732">Signal</keyword>
<feature type="region of interest" description="Disordered" evidence="1">
    <location>
        <begin position="75"/>
        <end position="107"/>
    </location>
</feature>
<sequence>MMMKPTFQDRTLFVFLLFLVACTSAYTQEAKVFVTDTGTKYHRENCKYLRYSRSELTIKSAKEKGYEACKVCKPSPSVNSSDTTSQVTQKIQTTTKPTSSPGVSRRCSATTQAGAQCKRMTKSSSGKCWQHE</sequence>
<comment type="caution">
    <text evidence="3">The sequence shown here is derived from an EMBL/GenBank/DDBJ whole genome shotgun (WGS) entry which is preliminary data.</text>
</comment>
<dbReference type="SUPFAM" id="SSF57884">
    <property type="entry name" value="Ada DNA repair protein, N-terminal domain (N-Ada 10)"/>
    <property type="match status" value="1"/>
</dbReference>
<reference evidence="3 4" key="1">
    <citation type="journal article" date="2013" name="Int. J. Syst. Evol. Microbiol.">
        <title>Marinoscillum luteum sp. nov., isolated from marine sediment.</title>
        <authorList>
            <person name="Cha I.T."/>
            <person name="Park S.J."/>
            <person name="Kim S.J."/>
            <person name="Kim J.G."/>
            <person name="Jung M.Y."/>
            <person name="Shin K.S."/>
            <person name="Kwon K.K."/>
            <person name="Yang S.H."/>
            <person name="Seo Y.S."/>
            <person name="Rhee S.K."/>
        </authorList>
    </citation>
    <scope>NUCLEOTIDE SEQUENCE [LARGE SCALE GENOMIC DNA]</scope>
    <source>
        <strain evidence="3 4">KCTC 23939</strain>
    </source>
</reference>
<gene>
    <name evidence="3" type="ORF">ACHKAR_17615</name>
</gene>
<evidence type="ECO:0000313" key="3">
    <source>
        <dbReference type="EMBL" id="MFH6985275.1"/>
    </source>
</evidence>
<dbReference type="RefSeq" id="WP_395418758.1">
    <property type="nucleotide sequence ID" value="NZ_JBIPKE010000019.1"/>
</dbReference>
<organism evidence="3 4">
    <name type="scientific">Marinoscillum luteum</name>
    <dbReference type="NCBI Taxonomy" id="861051"/>
    <lineage>
        <taxon>Bacteria</taxon>
        <taxon>Pseudomonadati</taxon>
        <taxon>Bacteroidota</taxon>
        <taxon>Cytophagia</taxon>
        <taxon>Cytophagales</taxon>
        <taxon>Reichenbachiellaceae</taxon>
        <taxon>Marinoscillum</taxon>
    </lineage>
</organism>